<dbReference type="AlphaFoldDB" id="A0A3B0N062"/>
<protein>
    <submittedName>
        <fullName evidence="3">Uncharacterized protein</fullName>
    </submittedName>
</protein>
<accession>A0A3B0N062</accession>
<evidence type="ECO:0000256" key="1">
    <source>
        <dbReference type="SAM" id="SignalP"/>
    </source>
</evidence>
<dbReference type="VEuPathDB" id="PiroplasmaDB:TA19245"/>
<gene>
    <name evidence="2" type="ORF">TAT_000022700</name>
    <name evidence="3" type="ORF">TAV_000022600</name>
</gene>
<reference evidence="3" key="1">
    <citation type="submission" date="2018-07" db="EMBL/GenBank/DDBJ databases">
        <authorList>
            <person name="Quirk P.G."/>
            <person name="Krulwich T.A."/>
        </authorList>
    </citation>
    <scope>NUCLEOTIDE SEQUENCE</scope>
    <source>
        <strain evidence="3">Anand</strain>
    </source>
</reference>
<dbReference type="EMBL" id="UIVT01000001">
    <property type="protein sequence ID" value="SVP88363.1"/>
    <property type="molecule type" value="Genomic_DNA"/>
</dbReference>
<evidence type="ECO:0000313" key="2">
    <source>
        <dbReference type="EMBL" id="SVP88363.1"/>
    </source>
</evidence>
<proteinExistence type="predicted"/>
<feature type="signal peptide" evidence="1">
    <location>
        <begin position="1"/>
        <end position="19"/>
    </location>
</feature>
<feature type="chain" id="PRO_5033367035" evidence="1">
    <location>
        <begin position="20"/>
        <end position="132"/>
    </location>
</feature>
<evidence type="ECO:0000313" key="3">
    <source>
        <dbReference type="EMBL" id="SVP89531.1"/>
    </source>
</evidence>
<name>A0A3B0N062_THEAN</name>
<keyword evidence="1" id="KW-0732">Signal</keyword>
<organism evidence="3">
    <name type="scientific">Theileria annulata</name>
    <dbReference type="NCBI Taxonomy" id="5874"/>
    <lineage>
        <taxon>Eukaryota</taxon>
        <taxon>Sar</taxon>
        <taxon>Alveolata</taxon>
        <taxon>Apicomplexa</taxon>
        <taxon>Aconoidasida</taxon>
        <taxon>Piroplasmida</taxon>
        <taxon>Theileriidae</taxon>
        <taxon>Theileria</taxon>
    </lineage>
</organism>
<sequence length="132" mass="15282">MYKLLCYFLIFVYFSESHTHNGLNIDINYNNDLNIDNNTNSFKSDILANQLPVPYLYIKPNELENVHQIAESALENESIIAETEDVYEKIISEVEERTPEEMIMDIIGKINKLEALKAQLGTEEFLITHITI</sequence>
<dbReference type="EMBL" id="UIVS01000001">
    <property type="protein sequence ID" value="SVP89531.1"/>
    <property type="molecule type" value="Genomic_DNA"/>
</dbReference>